<evidence type="ECO:0000313" key="2">
    <source>
        <dbReference type="EMBL" id="MEC0242282.1"/>
    </source>
</evidence>
<evidence type="ECO:0008006" key="4">
    <source>
        <dbReference type="Google" id="ProtNLM"/>
    </source>
</evidence>
<sequence>MKKRLKIMFAACSAFVLLSGSALAVTAGPRIFINKAEFANTFLKVKMENGTAMVSLRAIVEQLKGEVTYKDNSLYVSLPEASHLSHQVSGFQNALQAETPEEAANTWIRGVQKRSGPLQYTVMTPAMQQSTKQEFEDNFWVTGGSSPHMGKVTKMDTKQLSPDKVQISFDYPLIASGEAIDSGKASLIIEKGGGSANDNWAISEIYLKDLGDTGLMIGAKELKDAK</sequence>
<protein>
    <recommendedName>
        <fullName evidence="4">Copper amine oxidase-like N-terminal domain-containing protein</fullName>
    </recommendedName>
</protein>
<feature type="signal peptide" evidence="1">
    <location>
        <begin position="1"/>
        <end position="24"/>
    </location>
</feature>
<reference evidence="2 3" key="1">
    <citation type="submission" date="2023-03" db="EMBL/GenBank/DDBJ databases">
        <title>Bacillus Genome Sequencing.</title>
        <authorList>
            <person name="Dunlap C."/>
        </authorList>
    </citation>
    <scope>NUCLEOTIDE SEQUENCE [LARGE SCALE GENOMIC DNA]</scope>
    <source>
        <strain evidence="2 3">BD-525</strain>
    </source>
</reference>
<evidence type="ECO:0000313" key="3">
    <source>
        <dbReference type="Proteomes" id="UP001344632"/>
    </source>
</evidence>
<evidence type="ECO:0000256" key="1">
    <source>
        <dbReference type="SAM" id="SignalP"/>
    </source>
</evidence>
<feature type="chain" id="PRO_5047141472" description="Copper amine oxidase-like N-terminal domain-containing protein" evidence="1">
    <location>
        <begin position="25"/>
        <end position="226"/>
    </location>
</feature>
<dbReference type="RefSeq" id="WP_326090052.1">
    <property type="nucleotide sequence ID" value="NZ_JARLKZ010000016.1"/>
</dbReference>
<name>A0ABU6GRB3_9BACL</name>
<dbReference type="Proteomes" id="UP001344632">
    <property type="component" value="Unassembled WGS sequence"/>
</dbReference>
<gene>
    <name evidence="2" type="ORF">P4H66_20970</name>
</gene>
<keyword evidence="1" id="KW-0732">Signal</keyword>
<comment type="caution">
    <text evidence="2">The sequence shown here is derived from an EMBL/GenBank/DDBJ whole genome shotgun (WGS) entry which is preliminary data.</text>
</comment>
<proteinExistence type="predicted"/>
<keyword evidence="3" id="KW-1185">Reference proteome</keyword>
<accession>A0ABU6GRB3</accession>
<dbReference type="EMBL" id="JARLKZ010000016">
    <property type="protein sequence ID" value="MEC0242282.1"/>
    <property type="molecule type" value="Genomic_DNA"/>
</dbReference>
<organism evidence="2 3">
    <name type="scientific">Paenibacillus dokdonensis</name>
    <dbReference type="NCBI Taxonomy" id="2567944"/>
    <lineage>
        <taxon>Bacteria</taxon>
        <taxon>Bacillati</taxon>
        <taxon>Bacillota</taxon>
        <taxon>Bacilli</taxon>
        <taxon>Bacillales</taxon>
        <taxon>Paenibacillaceae</taxon>
        <taxon>Paenibacillus</taxon>
    </lineage>
</organism>